<dbReference type="EMBL" id="JAACJS010000002">
    <property type="protein sequence ID" value="NCI48945.1"/>
    <property type="molecule type" value="Genomic_DNA"/>
</dbReference>
<proteinExistence type="predicted"/>
<keyword evidence="1 2" id="KW-0732">Signal</keyword>
<accession>A0ABW9ZR02</accession>
<evidence type="ECO:0000313" key="5">
    <source>
        <dbReference type="Proteomes" id="UP000753802"/>
    </source>
</evidence>
<name>A0ABW9ZR02_9BACT</name>
<sequence length="724" mass="81644">MRRTLLLLGILGLPAIPLFSQANQKDTTRSGKDTMVSKKPLDEVTVTSRTQVIEVGSAPGTIVYNVARSADAVGQTGLEILKKAPGVSVDNNSVISFNGRTGVTIMIDGKLTYLSGREIIDLLQAMPSSSIRSIELIASPGAKFDASGTAGIINIRTIKMQGTGFNGSVNMGAAYGITMRQNTDVSVNYRRNRFNYSFAYAHLFGRYTYDYGSNRFQNSRYYDAATYDEDKRKRVNTRFGIDYSLDEEQTIGVLFSANFIPGGGRTETHTVISGSGSTATENTLDAVNDYYHQSTERYNYNFFYQYAGKNGKQLSIDLDYGSFAKNNANLQSNIYKNASSVVVNQNLYRTLNRIDIDLYAFKADYVTSLWKGKFETGLKYASVRSVNDGKFYHAVSFDSLDNRRSNRFAFTESILSAYAAYGKTMGKWMVQAGVRMERTVNNSDTLRKAYLNFFPSASISYQYKPRETVSLAYSRRIDRPAYPDLNPFVYMLDELSFWQGNPYLQPQLTHRFQLQWVYRNTTVLGLSYANTEAFSGRVNDTTGGNKVVMIPRNIGTQNSVALTLSQNIRVTKWWDMTLNATVSYLHNQVNYLSFAGFQAKQWSGRFNVTQRFQVSSSLVTEVTGMYQSRRLTAANERNRPTSQIDIAFVKSISPKCTIRLAFSDIYKGSRLETQQDNGGYYIRSYGYYETRQVRLNFSYRFADKNAKAKNTRVSALDAENGRIR</sequence>
<evidence type="ECO:0000256" key="2">
    <source>
        <dbReference type="SAM" id="SignalP"/>
    </source>
</evidence>
<dbReference type="InterPro" id="IPR041700">
    <property type="entry name" value="OMP_b-brl_3"/>
</dbReference>
<feature type="signal peptide" evidence="2">
    <location>
        <begin position="1"/>
        <end position="22"/>
    </location>
</feature>
<dbReference type="RefSeq" id="WP_161817251.1">
    <property type="nucleotide sequence ID" value="NZ_JAACJS010000002.1"/>
</dbReference>
<dbReference type="InterPro" id="IPR039426">
    <property type="entry name" value="TonB-dep_rcpt-like"/>
</dbReference>
<evidence type="ECO:0000259" key="3">
    <source>
        <dbReference type="Pfam" id="PF14905"/>
    </source>
</evidence>
<dbReference type="Pfam" id="PF14905">
    <property type="entry name" value="OMP_b-brl_3"/>
    <property type="match status" value="1"/>
</dbReference>
<keyword evidence="4" id="KW-0675">Receptor</keyword>
<protein>
    <submittedName>
        <fullName evidence="4">TonB-dependent receptor</fullName>
    </submittedName>
</protein>
<organism evidence="4 5">
    <name type="scientific">Sediminibacterium roseum</name>
    <dbReference type="NCBI Taxonomy" id="1978412"/>
    <lineage>
        <taxon>Bacteria</taxon>
        <taxon>Pseudomonadati</taxon>
        <taxon>Bacteroidota</taxon>
        <taxon>Chitinophagia</taxon>
        <taxon>Chitinophagales</taxon>
        <taxon>Chitinophagaceae</taxon>
        <taxon>Sediminibacterium</taxon>
    </lineage>
</organism>
<keyword evidence="5" id="KW-1185">Reference proteome</keyword>
<dbReference type="SUPFAM" id="SSF56935">
    <property type="entry name" value="Porins"/>
    <property type="match status" value="1"/>
</dbReference>
<dbReference type="PANTHER" id="PTHR30069">
    <property type="entry name" value="TONB-DEPENDENT OUTER MEMBRANE RECEPTOR"/>
    <property type="match status" value="1"/>
</dbReference>
<dbReference type="Proteomes" id="UP000753802">
    <property type="component" value="Unassembled WGS sequence"/>
</dbReference>
<feature type="domain" description="Outer membrane protein beta-barrel" evidence="3">
    <location>
        <begin position="309"/>
        <end position="699"/>
    </location>
</feature>
<reference evidence="4 5" key="1">
    <citation type="submission" date="2020-01" db="EMBL/GenBank/DDBJ databases">
        <title>Genome analysis.</title>
        <authorList>
            <person name="Wu S."/>
            <person name="Wang G."/>
        </authorList>
    </citation>
    <scope>NUCLEOTIDE SEQUENCE [LARGE SCALE GENOMIC DNA]</scope>
    <source>
        <strain evidence="4 5">SYL130</strain>
    </source>
</reference>
<feature type="chain" id="PRO_5045971109" evidence="2">
    <location>
        <begin position="23"/>
        <end position="724"/>
    </location>
</feature>
<gene>
    <name evidence="4" type="ORF">GWC95_03360</name>
</gene>
<dbReference type="PANTHER" id="PTHR30069:SF29">
    <property type="entry name" value="HEMOGLOBIN AND HEMOGLOBIN-HAPTOGLOBIN-BINDING PROTEIN 1-RELATED"/>
    <property type="match status" value="1"/>
</dbReference>
<evidence type="ECO:0000313" key="4">
    <source>
        <dbReference type="EMBL" id="NCI48945.1"/>
    </source>
</evidence>
<comment type="caution">
    <text evidence="4">The sequence shown here is derived from an EMBL/GenBank/DDBJ whole genome shotgun (WGS) entry which is preliminary data.</text>
</comment>
<evidence type="ECO:0000256" key="1">
    <source>
        <dbReference type="ARBA" id="ARBA00022729"/>
    </source>
</evidence>